<evidence type="ECO:0000259" key="1">
    <source>
        <dbReference type="Pfam" id="PF00535"/>
    </source>
</evidence>
<accession>A0A943BNB4</accession>
<evidence type="ECO:0000313" key="2">
    <source>
        <dbReference type="EMBL" id="MBS5147579.1"/>
    </source>
</evidence>
<dbReference type="InterPro" id="IPR050834">
    <property type="entry name" value="Glycosyltransf_2"/>
</dbReference>
<dbReference type="GO" id="GO:0044010">
    <property type="term" value="P:single-species biofilm formation"/>
    <property type="evidence" value="ECO:0007669"/>
    <property type="project" value="TreeGrafter"/>
</dbReference>
<dbReference type="SUPFAM" id="SSF53448">
    <property type="entry name" value="Nucleotide-diphospho-sugar transferases"/>
    <property type="match status" value="2"/>
</dbReference>
<dbReference type="PANTHER" id="PTHR43685:SF2">
    <property type="entry name" value="GLYCOSYLTRANSFERASE 2-LIKE DOMAIN-CONTAINING PROTEIN"/>
    <property type="match status" value="1"/>
</dbReference>
<keyword evidence="2" id="KW-0808">Transferase</keyword>
<comment type="caution">
    <text evidence="2">The sequence shown here is derived from an EMBL/GenBank/DDBJ whole genome shotgun (WGS) entry which is preliminary data.</text>
</comment>
<gene>
    <name evidence="2" type="ORF">KHY67_07800</name>
</gene>
<feature type="domain" description="Glycosyltransferase 2-like" evidence="1">
    <location>
        <begin position="265"/>
        <end position="371"/>
    </location>
</feature>
<dbReference type="EC" id="2.4.-.-" evidence="2"/>
<organism evidence="2 3">
    <name type="scientific">Collinsella intestinalis</name>
    <dbReference type="NCBI Taxonomy" id="147207"/>
    <lineage>
        <taxon>Bacteria</taxon>
        <taxon>Bacillati</taxon>
        <taxon>Actinomycetota</taxon>
        <taxon>Coriobacteriia</taxon>
        <taxon>Coriobacteriales</taxon>
        <taxon>Coriobacteriaceae</taxon>
        <taxon>Collinsella</taxon>
    </lineage>
</organism>
<dbReference type="EMBL" id="JAGZJA010000012">
    <property type="protein sequence ID" value="MBS5147579.1"/>
    <property type="molecule type" value="Genomic_DNA"/>
</dbReference>
<name>A0A943BNB4_9ACTN</name>
<keyword evidence="2" id="KW-0328">Glycosyltransferase</keyword>
<dbReference type="GO" id="GO:0016757">
    <property type="term" value="F:glycosyltransferase activity"/>
    <property type="evidence" value="ECO:0007669"/>
    <property type="project" value="UniProtKB-KW"/>
</dbReference>
<sequence>MSISCLGRCRGDSKLYTLLRVDVPAGKQVIAKGSYGSISLPCSLVHLQDDQFVLVNPDLDVVQRVELLLESQDDAAPILAGSLRINAMRYAVASKLNGKLRADMCAAIRNIDSSGIHRELAFTCDGFIPKEDGLIVRGEIAMPEEGSIAEVVAFDSFANIVGHSSLFLNDGLSAYSDVNLKYSVVIPHGLHGLCLAALDDEGRFVNAIKCFNGKAYKDALDLSWSYYANAADDPRYEDWLAAHRLTAVEATAQRSLVSKSGPLFSIIVPLYKTPLSFFRDMADSVLQQTYPNWELVLVNSTPEEADLKSLVDSYASNDARIRVIELDGNLGITGNTNVGIEAAKGDYLCFFDHDDTLEPDILFEYARAIAAEPQIDLLYCDEDKLLPNGHYAMPTFKPDFSIDMVRDNNYICHLLTVRAEAYRQIEPSGPELDGAQDHAMVLKISELGGHIHHVPKILYHWRISETSTAGNSDSKPYATQAGILAVQQHLDRLGIAANVSNSHGRAFRYRVDYQVDASLKASLIVPTRGDIDVLRCFTEGLQKTSFSNWEIVFVCNDSVSSRVLEFVSGCDLQQEISVAVTPEQFALSAYCNLGARKANGDILVFMHDDVIPGEPEWLETLLGFAARPDVGVVGTMTRHADNTIQQAGLSFVRDSIVPLAAGTDACSPGYLFFPLTVRNVFAVDGACFATRKEVFEEVGCFDEDLRSSYVSVDYSLALAKLGYLVTYTPEAWLYHRSIARFSGMGRAGIPAERIRDKAALLGKWSGRLSQGDAYFNQNFSSIPAKASRYQMDHEEKLVCK</sequence>
<dbReference type="Pfam" id="PF00535">
    <property type="entry name" value="Glycos_transf_2"/>
    <property type="match status" value="2"/>
</dbReference>
<dbReference type="Gene3D" id="3.90.550.10">
    <property type="entry name" value="Spore Coat Polysaccharide Biosynthesis Protein SpsA, Chain A"/>
    <property type="match status" value="2"/>
</dbReference>
<proteinExistence type="predicted"/>
<dbReference type="CDD" id="cd04184">
    <property type="entry name" value="GT2_RfbC_Mx_like"/>
    <property type="match status" value="1"/>
</dbReference>
<dbReference type="PANTHER" id="PTHR43685">
    <property type="entry name" value="GLYCOSYLTRANSFERASE"/>
    <property type="match status" value="1"/>
</dbReference>
<dbReference type="InterPro" id="IPR001173">
    <property type="entry name" value="Glyco_trans_2-like"/>
</dbReference>
<reference evidence="2" key="1">
    <citation type="submission" date="2021-02" db="EMBL/GenBank/DDBJ databases">
        <title>Infant gut strain persistence is associated with maternal origin, phylogeny, and functional potential including surface adhesion and iron acquisition.</title>
        <authorList>
            <person name="Lou Y.C."/>
        </authorList>
    </citation>
    <scope>NUCLEOTIDE SEQUENCE</scope>
    <source>
        <strain evidence="2">L3_128_245G1_dasL3_128_245G1_concoct_49</strain>
    </source>
</reference>
<protein>
    <submittedName>
        <fullName evidence="2">Glycosyltransferase</fullName>
        <ecNumber evidence="2">2.4.-.-</ecNumber>
    </submittedName>
</protein>
<dbReference type="InterPro" id="IPR029044">
    <property type="entry name" value="Nucleotide-diphossugar_trans"/>
</dbReference>
<feature type="domain" description="Glycosyltransferase 2-like" evidence="1">
    <location>
        <begin position="522"/>
        <end position="698"/>
    </location>
</feature>
<evidence type="ECO:0000313" key="3">
    <source>
        <dbReference type="Proteomes" id="UP000738879"/>
    </source>
</evidence>
<dbReference type="Proteomes" id="UP000738879">
    <property type="component" value="Unassembled WGS sequence"/>
</dbReference>
<dbReference type="AlphaFoldDB" id="A0A943BNB4"/>